<dbReference type="PANTHER" id="PTHR33159:SF101">
    <property type="entry name" value="OS04G0379600 PROTEIN"/>
    <property type="match status" value="1"/>
</dbReference>
<dbReference type="AlphaFoldDB" id="A0A0E0G701"/>
<dbReference type="EnsemblPlants" id="ONIVA02G19180.1">
    <property type="protein sequence ID" value="ONIVA02G19180.1"/>
    <property type="gene ID" value="ONIVA02G19180"/>
</dbReference>
<evidence type="ECO:0000256" key="2">
    <source>
        <dbReference type="SAM" id="SignalP"/>
    </source>
</evidence>
<feature type="signal peptide" evidence="2">
    <location>
        <begin position="1"/>
        <end position="31"/>
    </location>
</feature>
<organism evidence="4">
    <name type="scientific">Oryza nivara</name>
    <name type="common">Indian wild rice</name>
    <name type="synonym">Oryza sativa f. spontanea</name>
    <dbReference type="NCBI Taxonomy" id="4536"/>
    <lineage>
        <taxon>Eukaryota</taxon>
        <taxon>Viridiplantae</taxon>
        <taxon>Streptophyta</taxon>
        <taxon>Embryophyta</taxon>
        <taxon>Tracheophyta</taxon>
        <taxon>Spermatophyta</taxon>
        <taxon>Magnoliopsida</taxon>
        <taxon>Liliopsida</taxon>
        <taxon>Poales</taxon>
        <taxon>Poaceae</taxon>
        <taxon>BOP clade</taxon>
        <taxon>Oryzoideae</taxon>
        <taxon>Oryzeae</taxon>
        <taxon>Oryzinae</taxon>
        <taxon>Oryza</taxon>
    </lineage>
</organism>
<feature type="region of interest" description="Disordered" evidence="1">
    <location>
        <begin position="90"/>
        <end position="178"/>
    </location>
</feature>
<evidence type="ECO:0000256" key="1">
    <source>
        <dbReference type="SAM" id="MobiDB-lite"/>
    </source>
</evidence>
<reference evidence="4" key="2">
    <citation type="submission" date="2018-04" db="EMBL/GenBank/DDBJ databases">
        <title>OnivRS2 (Oryza nivara Reference Sequence Version 2).</title>
        <authorList>
            <person name="Zhang J."/>
            <person name="Kudrna D."/>
            <person name="Lee S."/>
            <person name="Talag J."/>
            <person name="Rajasekar S."/>
            <person name="Welchert J."/>
            <person name="Hsing Y.-I."/>
            <person name="Wing R.A."/>
        </authorList>
    </citation>
    <scope>NUCLEOTIDE SEQUENCE [LARGE SCALE GENOMIC DNA]</scope>
    <source>
        <strain evidence="4">SL10</strain>
    </source>
</reference>
<name>A0A0E0G701_ORYNI</name>
<keyword evidence="5" id="KW-1185">Reference proteome</keyword>
<sequence>MALSHCQRQDLLLPPLLLLMSVFVYIPLAGAAEWSRNVPSLIDFKHQQFSPTGSVFGSNLKWMTSQGGVPTFGNWSAAGDTPYTQKFENLRRSKKTATGVYSNPNEVITETPDQPPPPPLRSPLHPSSHDALNQRQRYRSAGMQTPDRKASSSDGRVPVTPGRSRLKQGGRGFEPALDEVTVPPFGDWDDANAASGEKYTGIFNRVRRDKLTPNSSVKQQPPSSPSGGRRQEHKVQQACSCCIL</sequence>
<dbReference type="Proteomes" id="UP000006591">
    <property type="component" value="Chromosome 2"/>
</dbReference>
<dbReference type="InterPro" id="IPR008700">
    <property type="entry name" value="TypeIII_avirulence_cleave"/>
</dbReference>
<evidence type="ECO:0000313" key="4">
    <source>
        <dbReference type="EnsemblPlants" id="ONIVA02G19180.1"/>
    </source>
</evidence>
<feature type="compositionally biased region" description="Low complexity" evidence="1">
    <location>
        <begin position="219"/>
        <end position="228"/>
    </location>
</feature>
<dbReference type="InterPro" id="IPR040387">
    <property type="entry name" value="RIN4/NOI4"/>
</dbReference>
<accession>A0A0E0G701</accession>
<dbReference type="Gramene" id="ONIVA02G19180.1">
    <property type="protein sequence ID" value="ONIVA02G19180.1"/>
    <property type="gene ID" value="ONIVA02G19180"/>
</dbReference>
<keyword evidence="2" id="KW-0732">Signal</keyword>
<dbReference type="STRING" id="4536.A0A0E0G701"/>
<feature type="region of interest" description="Disordered" evidence="1">
    <location>
        <begin position="205"/>
        <end position="235"/>
    </location>
</feature>
<proteinExistence type="predicted"/>
<dbReference type="OMA" id="PPFGDWD"/>
<evidence type="ECO:0000313" key="5">
    <source>
        <dbReference type="Proteomes" id="UP000006591"/>
    </source>
</evidence>
<dbReference type="eggNOG" id="ENOG502STJS">
    <property type="taxonomic scope" value="Eukaryota"/>
</dbReference>
<dbReference type="Pfam" id="PF05627">
    <property type="entry name" value="AvrRpt-cleavage"/>
    <property type="match status" value="1"/>
</dbReference>
<dbReference type="PANTHER" id="PTHR33159">
    <property type="entry name" value="RPM1-INTERACTING PROTEIN 4 (RIN4) FAMILY PROTEIN"/>
    <property type="match status" value="1"/>
</dbReference>
<dbReference type="GO" id="GO:0005886">
    <property type="term" value="C:plasma membrane"/>
    <property type="evidence" value="ECO:0007669"/>
    <property type="project" value="TreeGrafter"/>
</dbReference>
<dbReference type="HOGENOM" id="CLU_080564_0_0_1"/>
<protein>
    <recommendedName>
        <fullName evidence="3">RIN4 pathogenic type III effector avirulence factor Avr cleavage site domain-containing protein</fullName>
    </recommendedName>
</protein>
<feature type="chain" id="PRO_5002360215" description="RIN4 pathogenic type III effector avirulence factor Avr cleavage site domain-containing protein" evidence="2">
    <location>
        <begin position="32"/>
        <end position="244"/>
    </location>
</feature>
<feature type="domain" description="RIN4 pathogenic type III effector avirulence factor Avr cleavage site" evidence="3">
    <location>
        <begin position="180"/>
        <end position="210"/>
    </location>
</feature>
<reference evidence="4" key="1">
    <citation type="submission" date="2015-04" db="UniProtKB">
        <authorList>
            <consortium name="EnsemblPlants"/>
        </authorList>
    </citation>
    <scope>IDENTIFICATION</scope>
    <source>
        <strain evidence="4">SL10</strain>
    </source>
</reference>
<evidence type="ECO:0000259" key="3">
    <source>
        <dbReference type="Pfam" id="PF05627"/>
    </source>
</evidence>
<feature type="compositionally biased region" description="Polar residues" evidence="1">
    <location>
        <begin position="99"/>
        <end position="112"/>
    </location>
</feature>